<dbReference type="PANTHER" id="PTHR34585">
    <property type="match status" value="1"/>
</dbReference>
<evidence type="ECO:0000259" key="1">
    <source>
        <dbReference type="Pfam" id="PF12728"/>
    </source>
</evidence>
<proteinExistence type="predicted"/>
<sequence>MSINVNKDDFEKWMNRIMERFDKLEGKMGGKEKVRQRINGELLFDNQDLCLMLSVSKRTLQRYRTAGFLPYRQIDQKTFYLESEVRKFVREHLQKTEESGQEDEVL</sequence>
<dbReference type="SUPFAM" id="SSF46955">
    <property type="entry name" value="Putative DNA-binding domain"/>
    <property type="match status" value="1"/>
</dbReference>
<accession>A0A5J4Q820</accession>
<dbReference type="InterPro" id="IPR009061">
    <property type="entry name" value="DNA-bd_dom_put_sf"/>
</dbReference>
<dbReference type="Pfam" id="PF12728">
    <property type="entry name" value="HTH_17"/>
    <property type="match status" value="1"/>
</dbReference>
<comment type="caution">
    <text evidence="2">The sequence shown here is derived from an EMBL/GenBank/DDBJ whole genome shotgun (WGS) entry which is preliminary data.</text>
</comment>
<reference evidence="2" key="1">
    <citation type="submission" date="2019-03" db="EMBL/GenBank/DDBJ databases">
        <title>Single cell metagenomics reveals metabolic interactions within the superorganism composed of flagellate Streblomastix strix and complex community of Bacteroidetes bacteria on its surface.</title>
        <authorList>
            <person name="Treitli S.C."/>
            <person name="Kolisko M."/>
            <person name="Husnik F."/>
            <person name="Keeling P."/>
            <person name="Hampl V."/>
        </authorList>
    </citation>
    <scope>NUCLEOTIDE SEQUENCE</scope>
    <source>
        <strain evidence="2">STM</strain>
    </source>
</reference>
<dbReference type="AlphaFoldDB" id="A0A5J4Q820"/>
<protein>
    <recommendedName>
        <fullName evidence="1">Helix-turn-helix domain-containing protein</fullName>
    </recommendedName>
</protein>
<gene>
    <name evidence="2" type="ORF">EZS27_032274</name>
</gene>
<feature type="domain" description="Helix-turn-helix" evidence="1">
    <location>
        <begin position="44"/>
        <end position="92"/>
    </location>
</feature>
<organism evidence="2">
    <name type="scientific">termite gut metagenome</name>
    <dbReference type="NCBI Taxonomy" id="433724"/>
    <lineage>
        <taxon>unclassified sequences</taxon>
        <taxon>metagenomes</taxon>
        <taxon>organismal metagenomes</taxon>
    </lineage>
</organism>
<evidence type="ECO:0000313" key="2">
    <source>
        <dbReference type="EMBL" id="KAA6317592.1"/>
    </source>
</evidence>
<name>A0A5J4Q820_9ZZZZ</name>
<dbReference type="EMBL" id="SNRY01004470">
    <property type="protein sequence ID" value="KAA6317592.1"/>
    <property type="molecule type" value="Genomic_DNA"/>
</dbReference>
<dbReference type="PANTHER" id="PTHR34585:SF22">
    <property type="entry name" value="HELIX-TURN-HELIX DOMAIN-CONTAINING PROTEIN"/>
    <property type="match status" value="1"/>
</dbReference>
<dbReference type="InterPro" id="IPR041657">
    <property type="entry name" value="HTH_17"/>
</dbReference>